<evidence type="ECO:0000313" key="2">
    <source>
        <dbReference type="Proteomes" id="UP000050430"/>
    </source>
</evidence>
<dbReference type="Proteomes" id="UP000050430">
    <property type="component" value="Unassembled WGS sequence"/>
</dbReference>
<dbReference type="RefSeq" id="WP_062420237.1">
    <property type="nucleotide sequence ID" value="NZ_BBYA01000001.1"/>
</dbReference>
<comment type="caution">
    <text evidence="1">The sequence shown here is derived from an EMBL/GenBank/DDBJ whole genome shotgun (WGS) entry which is preliminary data.</text>
</comment>
<gene>
    <name evidence="1" type="ORF">ADM99_09250</name>
</gene>
<sequence>MDNKPNRSITPYTGGFLPEIGLRIKLILKLLGDRRVNIFLKAIPVASLVYLVFPDLAIGPVDDALVIWLASNLFVELCPDEVVEEHLKKLHHVNLPGETADPVPPASSAESKMDVVDAEFQDVDEE</sequence>
<proteinExistence type="predicted"/>
<evidence type="ECO:0000313" key="1">
    <source>
        <dbReference type="EMBL" id="KPL71653.1"/>
    </source>
</evidence>
<dbReference type="OrthoDB" id="166946at2"/>
<dbReference type="STRING" id="229920.ADM99_09250"/>
<organism evidence="1 2">
    <name type="scientific">Leptolinea tardivitalis</name>
    <dbReference type="NCBI Taxonomy" id="229920"/>
    <lineage>
        <taxon>Bacteria</taxon>
        <taxon>Bacillati</taxon>
        <taxon>Chloroflexota</taxon>
        <taxon>Anaerolineae</taxon>
        <taxon>Anaerolineales</taxon>
        <taxon>Anaerolineaceae</taxon>
        <taxon>Leptolinea</taxon>
    </lineage>
</organism>
<keyword evidence="2" id="KW-1185">Reference proteome</keyword>
<dbReference type="EMBL" id="LGCK01000010">
    <property type="protein sequence ID" value="KPL71653.1"/>
    <property type="molecule type" value="Genomic_DNA"/>
</dbReference>
<protein>
    <recommendedName>
        <fullName evidence="3">DUF1232 domain-containing protein</fullName>
    </recommendedName>
</protein>
<evidence type="ECO:0008006" key="3">
    <source>
        <dbReference type="Google" id="ProtNLM"/>
    </source>
</evidence>
<dbReference type="AlphaFoldDB" id="A0A0P6XAK7"/>
<reference evidence="1 2" key="1">
    <citation type="submission" date="2015-07" db="EMBL/GenBank/DDBJ databases">
        <title>Genome sequence of Leptolinea tardivitalis DSM 16556.</title>
        <authorList>
            <person name="Hemp J."/>
            <person name="Ward L.M."/>
            <person name="Pace L.A."/>
            <person name="Fischer W.W."/>
        </authorList>
    </citation>
    <scope>NUCLEOTIDE SEQUENCE [LARGE SCALE GENOMIC DNA]</scope>
    <source>
        <strain evidence="1 2">YMTK-2</strain>
    </source>
</reference>
<name>A0A0P6XAK7_9CHLR</name>
<accession>A0A0P6XAK7</accession>